<protein>
    <submittedName>
        <fullName evidence="2">Uncharacterized protein</fullName>
    </submittedName>
</protein>
<name>A0A7H8RCQ2_TALRU</name>
<feature type="compositionally biased region" description="Acidic residues" evidence="1">
    <location>
        <begin position="250"/>
        <end position="262"/>
    </location>
</feature>
<feature type="region of interest" description="Disordered" evidence="1">
    <location>
        <begin position="250"/>
        <end position="287"/>
    </location>
</feature>
<dbReference type="OrthoDB" id="432970at2759"/>
<dbReference type="KEGG" id="trg:TRUGW13939_10949"/>
<evidence type="ECO:0000313" key="2">
    <source>
        <dbReference type="EMBL" id="QKX63778.1"/>
    </source>
</evidence>
<evidence type="ECO:0000256" key="1">
    <source>
        <dbReference type="SAM" id="MobiDB-lite"/>
    </source>
</evidence>
<dbReference type="EMBL" id="CP055903">
    <property type="protein sequence ID" value="QKX63778.1"/>
    <property type="molecule type" value="Genomic_DNA"/>
</dbReference>
<reference evidence="3" key="1">
    <citation type="submission" date="2020-06" db="EMBL/GenBank/DDBJ databases">
        <title>A chromosome-scale genome assembly of Talaromyces rugulosus W13939.</title>
        <authorList>
            <person name="Wang B."/>
            <person name="Guo L."/>
            <person name="Ye K."/>
            <person name="Wang L."/>
        </authorList>
    </citation>
    <scope>NUCLEOTIDE SEQUENCE [LARGE SCALE GENOMIC DNA]</scope>
    <source>
        <strain evidence="3">W13939</strain>
    </source>
</reference>
<accession>A0A7H8RCQ2</accession>
<proteinExistence type="predicted"/>
<evidence type="ECO:0000313" key="3">
    <source>
        <dbReference type="Proteomes" id="UP000509510"/>
    </source>
</evidence>
<organism evidence="2 3">
    <name type="scientific">Talaromyces rugulosus</name>
    <name type="common">Penicillium rugulosum</name>
    <dbReference type="NCBI Taxonomy" id="121627"/>
    <lineage>
        <taxon>Eukaryota</taxon>
        <taxon>Fungi</taxon>
        <taxon>Dikarya</taxon>
        <taxon>Ascomycota</taxon>
        <taxon>Pezizomycotina</taxon>
        <taxon>Eurotiomycetes</taxon>
        <taxon>Eurotiomycetidae</taxon>
        <taxon>Eurotiales</taxon>
        <taxon>Trichocomaceae</taxon>
        <taxon>Talaromyces</taxon>
        <taxon>Talaromyces sect. Islandici</taxon>
    </lineage>
</organism>
<dbReference type="GeneID" id="55998428"/>
<dbReference type="Proteomes" id="UP000509510">
    <property type="component" value="Chromosome VI"/>
</dbReference>
<dbReference type="RefSeq" id="XP_035349952.1">
    <property type="nucleotide sequence ID" value="XM_035494059.1"/>
</dbReference>
<gene>
    <name evidence="2" type="ORF">TRUGW13939_10949</name>
</gene>
<dbReference type="AlphaFoldDB" id="A0A7H8RCQ2"/>
<sequence>MRSPTSLEDLAVYFFTLPHPRFSHDGVENHYHFSICPAAYADPEDNIVQVVKVGNNFTHIGGPMQLRVLPMKKKVDTVLRFLFMSFLNGLPTRLNYEIQQAVSELSGFARFSKGISTSSTFTGGSGYVDGASRLIRLTLAEDRKVAPFSWSTDDSELAQAMSNRLQEFAGLMYGNHPLLNIRLADDRDNRAAMITYIAFQHSLIRGIKKHTTDVLRDTNAVTWSRQDFDSVPPTPVTIAGRTLVTTVIEEEDEDDDDDDDDDGAKLPNKGVSNAQAKLFNPDPDGDFPDPSTYYNTKAYRVQGACSLATSINLILPEGEVSQSEAVSIIVPLRRLIITNNDTLHNLTLLLGPRFHSSALSQSLYASTRVKTALVPPIGSTLYNFFYFLDKGSPYRRPGPLSPVERKTCSKVYTLLNFVKHRMGTLGRKVNDEEINELIESWAQEDKGEVEMELWKMAVGCLDQGLQLDLRC</sequence>
<keyword evidence="3" id="KW-1185">Reference proteome</keyword>